<feature type="active site" description="Proton donor" evidence="2">
    <location>
        <position position="49"/>
    </location>
</feature>
<dbReference type="InterPro" id="IPR014051">
    <property type="entry name" value="Phosphoesterase_HXTX"/>
</dbReference>
<feature type="domain" description="Phosphoesterase HXTX" evidence="3">
    <location>
        <begin position="18"/>
        <end position="95"/>
    </location>
</feature>
<dbReference type="PANTHER" id="PTHR35561:SF1">
    <property type="entry name" value="RNA 2',3'-CYCLIC PHOSPHODIESTERASE"/>
    <property type="match status" value="1"/>
</dbReference>
<comment type="catalytic activity">
    <reaction evidence="2">
        <text>a 3'-end 2',3'-cyclophospho-ribonucleotide-RNA + H2O = a 3'-end 2'-phospho-ribonucleotide-RNA + H(+)</text>
        <dbReference type="Rhea" id="RHEA:11828"/>
        <dbReference type="Rhea" id="RHEA-COMP:10464"/>
        <dbReference type="Rhea" id="RHEA-COMP:17353"/>
        <dbReference type="ChEBI" id="CHEBI:15377"/>
        <dbReference type="ChEBI" id="CHEBI:15378"/>
        <dbReference type="ChEBI" id="CHEBI:83064"/>
        <dbReference type="ChEBI" id="CHEBI:173113"/>
        <dbReference type="EC" id="3.1.4.58"/>
    </reaction>
</comment>
<comment type="similarity">
    <text evidence="2">Belongs to the 2H phosphoesterase superfamily. ThpR family.</text>
</comment>
<comment type="caution">
    <text evidence="4">The sequence shown here is derived from an EMBL/GenBank/DDBJ whole genome shotgun (WGS) entry which is preliminary data.</text>
</comment>
<dbReference type="GO" id="GO:0004113">
    <property type="term" value="F:2',3'-cyclic-nucleotide 3'-phosphodiesterase activity"/>
    <property type="evidence" value="ECO:0007669"/>
    <property type="project" value="InterPro"/>
</dbReference>
<dbReference type="Gene3D" id="3.90.1140.10">
    <property type="entry name" value="Cyclic phosphodiesterase"/>
    <property type="match status" value="1"/>
</dbReference>
<organism evidence="4 5">
    <name type="scientific">Candidatus Proximibacter danicus</name>
    <dbReference type="NCBI Taxonomy" id="2954365"/>
    <lineage>
        <taxon>Bacteria</taxon>
        <taxon>Pseudomonadati</taxon>
        <taxon>Pseudomonadota</taxon>
        <taxon>Betaproteobacteria</taxon>
        <taxon>Candidatus Proximibacter</taxon>
    </lineage>
</organism>
<dbReference type="PANTHER" id="PTHR35561">
    <property type="entry name" value="RNA 2',3'-CYCLIC PHOSPHODIESTERASE"/>
    <property type="match status" value="1"/>
</dbReference>
<evidence type="ECO:0000259" key="3">
    <source>
        <dbReference type="Pfam" id="PF02834"/>
    </source>
</evidence>
<feature type="short sequence motif" description="HXTX 1" evidence="2">
    <location>
        <begin position="49"/>
        <end position="52"/>
    </location>
</feature>
<feature type="short sequence motif" description="HXTX 2" evidence="2">
    <location>
        <begin position="131"/>
        <end position="134"/>
    </location>
</feature>
<dbReference type="Pfam" id="PF02834">
    <property type="entry name" value="LigT_PEase"/>
    <property type="match status" value="1"/>
</dbReference>
<evidence type="ECO:0000313" key="4">
    <source>
        <dbReference type="EMBL" id="MBK8522800.1"/>
    </source>
</evidence>
<dbReference type="Proteomes" id="UP000886689">
    <property type="component" value="Unassembled WGS sequence"/>
</dbReference>
<dbReference type="HAMAP" id="MF_01940">
    <property type="entry name" value="RNA_CPDase"/>
    <property type="match status" value="1"/>
</dbReference>
<dbReference type="InterPro" id="IPR009097">
    <property type="entry name" value="Cyclic_Pdiesterase"/>
</dbReference>
<dbReference type="EC" id="3.1.4.58" evidence="2"/>
<comment type="function">
    <text evidence="2">Hydrolyzes RNA 2',3'-cyclic phosphodiester to an RNA 2'-phosphomonoester.</text>
</comment>
<evidence type="ECO:0000313" key="5">
    <source>
        <dbReference type="Proteomes" id="UP000886689"/>
    </source>
</evidence>
<dbReference type="SUPFAM" id="SSF55144">
    <property type="entry name" value="LigT-like"/>
    <property type="match status" value="1"/>
</dbReference>
<dbReference type="InterPro" id="IPR004175">
    <property type="entry name" value="RNA_CPDase"/>
</dbReference>
<evidence type="ECO:0000256" key="1">
    <source>
        <dbReference type="ARBA" id="ARBA00022801"/>
    </source>
</evidence>
<dbReference type="EMBL" id="JADJUC010000001">
    <property type="protein sequence ID" value="MBK8522800.1"/>
    <property type="molecule type" value="Genomic_DNA"/>
</dbReference>
<accession>A0A9D7JXX8</accession>
<feature type="active site" description="Proton acceptor" evidence="2">
    <location>
        <position position="131"/>
    </location>
</feature>
<reference evidence="4" key="1">
    <citation type="submission" date="2020-10" db="EMBL/GenBank/DDBJ databases">
        <title>Connecting structure to function with the recovery of over 1000 high-quality activated sludge metagenome-assembled genomes encoding full-length rRNA genes using long-read sequencing.</title>
        <authorList>
            <person name="Singleton C.M."/>
            <person name="Petriglieri F."/>
            <person name="Kristensen J.M."/>
            <person name="Kirkegaard R.H."/>
            <person name="Michaelsen T.Y."/>
            <person name="Andersen M.H."/>
            <person name="Karst S.M."/>
            <person name="Dueholm M.S."/>
            <person name="Nielsen P.H."/>
            <person name="Albertsen M."/>
        </authorList>
    </citation>
    <scope>NUCLEOTIDE SEQUENCE</scope>
    <source>
        <strain evidence="4">Hirt_18-Q3-R61-65_BATAC.395</strain>
    </source>
</reference>
<protein>
    <recommendedName>
        <fullName evidence="2">RNA 2',3'-cyclic phosphodiesterase</fullName>
        <shortName evidence="2">RNA 2',3'-CPDase</shortName>
        <ecNumber evidence="2">3.1.4.58</ecNumber>
    </recommendedName>
</protein>
<dbReference type="AlphaFoldDB" id="A0A9D7JXX8"/>
<evidence type="ECO:0000256" key="2">
    <source>
        <dbReference type="HAMAP-Rule" id="MF_01940"/>
    </source>
</evidence>
<proteinExistence type="inferred from homology"/>
<sequence>MSVEVVAPAGARFFFALWLPTEVAHSLHTVAGGVVGRCGGRLMREDALHMTLAFLGEIPERRLEELQALAATVSLPQVKVRLDRLGFWNHNHVLWAGSKNALPEIAALADKLQAVMLKAGFLTEVKPFAPHVTMLRKLLHPGALPDLAPVEWTAAEFVLAKSWRSDRGSTYETVAHWPLQEVVAQV</sequence>
<gene>
    <name evidence="4" type="primary">thpR</name>
    <name evidence="4" type="ORF">IPL58_00895</name>
</gene>
<dbReference type="GO" id="GO:0008664">
    <property type="term" value="F:RNA 2',3'-cyclic 3'-phosphodiesterase activity"/>
    <property type="evidence" value="ECO:0007669"/>
    <property type="project" value="UniProtKB-EC"/>
</dbReference>
<name>A0A9D7JXX8_9PROT</name>
<dbReference type="NCBIfam" id="TIGR02258">
    <property type="entry name" value="2_5_ligase"/>
    <property type="match status" value="1"/>
</dbReference>
<keyword evidence="1 2" id="KW-0378">Hydrolase</keyword>